<reference evidence="2" key="1">
    <citation type="submission" date="2017-09" db="EMBL/GenBank/DDBJ databases">
        <title>Depth-based differentiation of microbial function through sediment-hosted aquifers and enrichment of novel symbionts in the deep terrestrial subsurface.</title>
        <authorList>
            <person name="Probst A.J."/>
            <person name="Ladd B."/>
            <person name="Jarett J.K."/>
            <person name="Geller-Mcgrath D.E."/>
            <person name="Sieber C.M.K."/>
            <person name="Emerson J.B."/>
            <person name="Anantharaman K."/>
            <person name="Thomas B.C."/>
            <person name="Malmstrom R."/>
            <person name="Stieglmeier M."/>
            <person name="Klingl A."/>
            <person name="Woyke T."/>
            <person name="Ryan C.M."/>
            <person name="Banfield J.F."/>
        </authorList>
    </citation>
    <scope>NUCLEOTIDE SEQUENCE [LARGE SCALE GENOMIC DNA]</scope>
</reference>
<name>A0A2M8LAX6_9BACT</name>
<evidence type="ECO:0000313" key="2">
    <source>
        <dbReference type="Proteomes" id="UP000230959"/>
    </source>
</evidence>
<sequence length="91" mass="10146">MKIMINIKADKEVKESAQALAKDLGLPLSGIINALLKEFVRNRSVSFSAVPKMTRALENVLGKVENDIKNKKNIVGPFRTAEEMNKYLDSL</sequence>
<proteinExistence type="predicted"/>
<evidence type="ECO:0008006" key="3">
    <source>
        <dbReference type="Google" id="ProtNLM"/>
    </source>
</evidence>
<dbReference type="Gene3D" id="1.10.1220.10">
    <property type="entry name" value="Met repressor-like"/>
    <property type="match status" value="1"/>
</dbReference>
<dbReference type="InterPro" id="IPR013321">
    <property type="entry name" value="Arc_rbn_hlx_hlx"/>
</dbReference>
<accession>A0A2M8LAX6</accession>
<evidence type="ECO:0000313" key="1">
    <source>
        <dbReference type="EMBL" id="PJE73744.1"/>
    </source>
</evidence>
<protein>
    <recommendedName>
        <fullName evidence="3">Type II toxin-antitoxin system antitoxin, RelB/DinJ family</fullName>
    </recommendedName>
</protein>
<organism evidence="1 2">
    <name type="scientific">Candidatus Terrybacteria bacterium CG10_big_fil_rev_8_21_14_0_10_41_10</name>
    <dbReference type="NCBI Taxonomy" id="1975026"/>
    <lineage>
        <taxon>Bacteria</taxon>
        <taxon>Candidatus Terryibacteriota</taxon>
    </lineage>
</organism>
<dbReference type="AlphaFoldDB" id="A0A2M8LAX6"/>
<dbReference type="Proteomes" id="UP000230959">
    <property type="component" value="Unassembled WGS sequence"/>
</dbReference>
<dbReference type="GO" id="GO:0006355">
    <property type="term" value="P:regulation of DNA-templated transcription"/>
    <property type="evidence" value="ECO:0007669"/>
    <property type="project" value="InterPro"/>
</dbReference>
<gene>
    <name evidence="1" type="ORF">COV02_00835</name>
</gene>
<comment type="caution">
    <text evidence="1">The sequence shown here is derived from an EMBL/GenBank/DDBJ whole genome shotgun (WGS) entry which is preliminary data.</text>
</comment>
<dbReference type="EMBL" id="PFER01000014">
    <property type="protein sequence ID" value="PJE73744.1"/>
    <property type="molecule type" value="Genomic_DNA"/>
</dbReference>